<evidence type="ECO:0000313" key="4">
    <source>
        <dbReference type="Proteomes" id="UP000251314"/>
    </source>
</evidence>
<organism evidence="3 4">
    <name type="scientific">Phytophthora cactorum</name>
    <dbReference type="NCBI Taxonomy" id="29920"/>
    <lineage>
        <taxon>Eukaryota</taxon>
        <taxon>Sar</taxon>
        <taxon>Stramenopiles</taxon>
        <taxon>Oomycota</taxon>
        <taxon>Peronosporomycetes</taxon>
        <taxon>Peronosporales</taxon>
        <taxon>Peronosporaceae</taxon>
        <taxon>Phytophthora</taxon>
    </lineage>
</organism>
<dbReference type="PROSITE" id="PS50018">
    <property type="entry name" value="RAS_GTPASE_ACTIV_2"/>
    <property type="match status" value="1"/>
</dbReference>
<accession>A0A329RQ48</accession>
<comment type="caution">
    <text evidence="3">The sequence shown here is derived from an EMBL/GenBank/DDBJ whole genome shotgun (WGS) entry which is preliminary data.</text>
</comment>
<dbReference type="InterPro" id="IPR039360">
    <property type="entry name" value="Ras_GTPase"/>
</dbReference>
<dbReference type="Gene3D" id="1.10.506.10">
    <property type="entry name" value="GTPase Activation - p120gap, domain 1"/>
    <property type="match status" value="1"/>
</dbReference>
<dbReference type="PANTHER" id="PTHR10194">
    <property type="entry name" value="RAS GTPASE-ACTIVATING PROTEINS"/>
    <property type="match status" value="1"/>
</dbReference>
<protein>
    <recommendedName>
        <fullName evidence="2">Ras-GAP domain-containing protein</fullName>
    </recommendedName>
</protein>
<dbReference type="EMBL" id="MJFZ01000638">
    <property type="protein sequence ID" value="RAW26551.1"/>
    <property type="molecule type" value="Genomic_DNA"/>
</dbReference>
<proteinExistence type="predicted"/>
<dbReference type="InterPro" id="IPR001936">
    <property type="entry name" value="RasGAP_dom"/>
</dbReference>
<evidence type="ECO:0000313" key="3">
    <source>
        <dbReference type="EMBL" id="RAW26551.1"/>
    </source>
</evidence>
<dbReference type="InterPro" id="IPR008936">
    <property type="entry name" value="Rho_GTPase_activation_prot"/>
</dbReference>
<gene>
    <name evidence="3" type="ORF">PC110_g17042</name>
</gene>
<keyword evidence="1" id="KW-0343">GTPase activation</keyword>
<evidence type="ECO:0000256" key="1">
    <source>
        <dbReference type="ARBA" id="ARBA00022468"/>
    </source>
</evidence>
<dbReference type="GO" id="GO:0005096">
    <property type="term" value="F:GTPase activator activity"/>
    <property type="evidence" value="ECO:0007669"/>
    <property type="project" value="UniProtKB-KW"/>
</dbReference>
<sequence length="528" mass="59023">MGKWGLQRRRSHNELPRLHELERAVQAEIKDIRGREELFLRSTSELTSLMKKLGRAQGRAYFRYVLRDVFGEKSRLYEARGPPSTKQVCAYAKSVIQRLAKAIHFAPLVLRAGCHYMLAEFRKAFPGCKHDARIVVGSLLFLRILCPALIKPEMFDFPEHTAQSLPLGVQIAKILQHTLSGTPVGDSDPAFNDSNAFIYAFQPYVANFLVRFPQIRAAFGNEEPQQMPEAVTSVCGVEADEQGKGKLLLVGSAGGELVVLREKLELRRFQLEGAVEHICFDRDGECIVGDVLGNLYGVTQHEILWKRRLPIIAPRDDIGEEYFYPSVAKPTVQAIAHAKLLDVEKTLSKYVLVATGQKHLLVTHRGKDFGVIPTRTPISTLASIPVGDEDVVLAAGEEGVIYRLVSYRDTIPKDMSDFRFALEMWAHVTFSVAKILPVKIQVSTSETKQFDFAWICLGVDGEVALFRGQERVKQWSAASFSSARNVELDFPVDLALLNGGDANTTQQSGAIVFPERIRIFSIELTEQL</sequence>
<dbReference type="OrthoDB" id="62652at2759"/>
<keyword evidence="4" id="KW-1185">Reference proteome</keyword>
<dbReference type="AlphaFoldDB" id="A0A329RQ48"/>
<dbReference type="PANTHER" id="PTHR10194:SF60">
    <property type="entry name" value="RAS GTPASE-ACTIVATING PROTEIN RASKOL"/>
    <property type="match status" value="1"/>
</dbReference>
<feature type="domain" description="Ras-GAP" evidence="2">
    <location>
        <begin position="21"/>
        <end position="180"/>
    </location>
</feature>
<reference evidence="3 4" key="1">
    <citation type="submission" date="2018-01" db="EMBL/GenBank/DDBJ databases">
        <title>Draft genome of the strawberry crown rot pathogen Phytophthora cactorum.</title>
        <authorList>
            <person name="Armitage A.D."/>
            <person name="Lysoe E."/>
            <person name="Nellist C.F."/>
            <person name="Harrison R.J."/>
            <person name="Brurberg M.B."/>
        </authorList>
    </citation>
    <scope>NUCLEOTIDE SEQUENCE [LARGE SCALE GENOMIC DNA]</scope>
    <source>
        <strain evidence="3 4">10300</strain>
    </source>
</reference>
<dbReference type="SUPFAM" id="SSF48350">
    <property type="entry name" value="GTPase activation domain, GAP"/>
    <property type="match status" value="1"/>
</dbReference>
<name>A0A329RQ48_9STRA</name>
<dbReference type="Pfam" id="PF00616">
    <property type="entry name" value="RasGAP"/>
    <property type="match status" value="1"/>
</dbReference>
<dbReference type="Proteomes" id="UP000251314">
    <property type="component" value="Unassembled WGS sequence"/>
</dbReference>
<dbReference type="VEuPathDB" id="FungiDB:PC110_g17042"/>
<evidence type="ECO:0000259" key="2">
    <source>
        <dbReference type="PROSITE" id="PS50018"/>
    </source>
</evidence>